<dbReference type="PRINTS" id="PR01415">
    <property type="entry name" value="ANKYRIN"/>
</dbReference>
<dbReference type="Gene3D" id="1.25.40.20">
    <property type="entry name" value="Ankyrin repeat-containing domain"/>
    <property type="match status" value="3"/>
</dbReference>
<keyword evidence="2 3" id="KW-0040">ANK repeat</keyword>
<gene>
    <name evidence="4" type="ORF">PGQ11_015094</name>
</gene>
<evidence type="ECO:0000313" key="4">
    <source>
        <dbReference type="EMBL" id="KAK8848614.1"/>
    </source>
</evidence>
<dbReference type="PANTHER" id="PTHR24126">
    <property type="entry name" value="ANKYRIN REPEAT, PH AND SEC7 DOMAIN CONTAINING PROTEIN SECG-RELATED"/>
    <property type="match status" value="1"/>
</dbReference>
<evidence type="ECO:0000256" key="2">
    <source>
        <dbReference type="ARBA" id="ARBA00023043"/>
    </source>
</evidence>
<evidence type="ECO:0000256" key="1">
    <source>
        <dbReference type="ARBA" id="ARBA00022737"/>
    </source>
</evidence>
<organism evidence="4 5">
    <name type="scientific">Apiospora arundinis</name>
    <dbReference type="NCBI Taxonomy" id="335852"/>
    <lineage>
        <taxon>Eukaryota</taxon>
        <taxon>Fungi</taxon>
        <taxon>Dikarya</taxon>
        <taxon>Ascomycota</taxon>
        <taxon>Pezizomycotina</taxon>
        <taxon>Sordariomycetes</taxon>
        <taxon>Xylariomycetidae</taxon>
        <taxon>Amphisphaeriales</taxon>
        <taxon>Apiosporaceae</taxon>
        <taxon>Apiospora</taxon>
    </lineage>
</organism>
<feature type="repeat" description="ANK" evidence="3">
    <location>
        <begin position="281"/>
        <end position="313"/>
    </location>
</feature>
<dbReference type="PROSITE" id="PS50297">
    <property type="entry name" value="ANK_REP_REGION"/>
    <property type="match status" value="2"/>
</dbReference>
<evidence type="ECO:0000313" key="5">
    <source>
        <dbReference type="Proteomes" id="UP001390339"/>
    </source>
</evidence>
<dbReference type="SMART" id="SM00248">
    <property type="entry name" value="ANK"/>
    <property type="match status" value="6"/>
</dbReference>
<dbReference type="PROSITE" id="PS50088">
    <property type="entry name" value="ANK_REPEAT"/>
    <property type="match status" value="2"/>
</dbReference>
<feature type="repeat" description="ANK" evidence="3">
    <location>
        <begin position="316"/>
        <end position="350"/>
    </location>
</feature>
<evidence type="ECO:0000256" key="3">
    <source>
        <dbReference type="PROSITE-ProRule" id="PRU00023"/>
    </source>
</evidence>
<keyword evidence="5" id="KW-1185">Reference proteome</keyword>
<name>A0ABR2HKC7_9PEZI</name>
<dbReference type="Pfam" id="PF12796">
    <property type="entry name" value="Ank_2"/>
    <property type="match status" value="1"/>
</dbReference>
<dbReference type="Proteomes" id="UP001390339">
    <property type="component" value="Unassembled WGS sequence"/>
</dbReference>
<proteinExistence type="predicted"/>
<comment type="caution">
    <text evidence="4">The sequence shown here is derived from an EMBL/GenBank/DDBJ whole genome shotgun (WGS) entry which is preliminary data.</text>
</comment>
<dbReference type="SUPFAM" id="SSF48403">
    <property type="entry name" value="Ankyrin repeat"/>
    <property type="match status" value="1"/>
</dbReference>
<accession>A0ABR2HKC7</accession>
<sequence length="689" mass="78386">MLQALNTDILWIVAHSFLDTPYDVFNVARTCRDHWKLLEPEIYRTDILFCKERQKAEDRRTNAFLVQNGRKPRNPDIPDSPGIPSDAVRQLLPEDDDMELYYNRSLSAPRWRPLTIIQWAAATGAVATAEKAIKVAKRIWPKYIIHRHIDSGNCAIHFAAWYGNTDILRLVAEAHKDNPGTTMNMVSGLLFDADYERDDLCNVYYLLSEIFHDINPSPGYIPSEIAIRPNLHPFSLTAIGIAILRGHEEMAKYLVDAFYDDKRIVEFDEIGLPRTDTDFKPSLHPLHLACFMGMHELVTSILDKGADVNAKFMQPYNSTPLMWAAAAGPDNGRIIDCLLARGADITSQDLWSRNAVAWAVLFKAPKNASRLILAGPEVPIDTPIQNIDDITVHESVLWPCMVDDIFLDCTKLMLQTHPDFPEGQLKRCVQKAFYEHEHNEKTLQWIAEHDVGLGPVTKEDLEDPDDFVERYKTRDILGASALHYAAVDPNLPCSLLAKILEKRPQDVNLATNRIGYTALSLAIGSSGPRSEKVALLLAHGADPESCNTEATCAVSNAIKYGRPDHEVDKAITNYETQTLGLKWTEKHKRKDVDKMARLSGNTDEHIQQLWERNVRYSIVKRFHDNGVGMNDVVSMAGRLDGYDLRLECWRLHDKAFQKEQTERKVDEGLHWIERERRRQESMRRHMLGA</sequence>
<dbReference type="EMBL" id="JAPCWZ010000010">
    <property type="protein sequence ID" value="KAK8848614.1"/>
    <property type="molecule type" value="Genomic_DNA"/>
</dbReference>
<dbReference type="InterPro" id="IPR036770">
    <property type="entry name" value="Ankyrin_rpt-contain_sf"/>
</dbReference>
<protein>
    <submittedName>
        <fullName evidence="4">Ankyrin-3 isoform X6</fullName>
    </submittedName>
</protein>
<reference evidence="4 5" key="1">
    <citation type="journal article" date="2024" name="IMA Fungus">
        <title>Apiospora arundinis, a panoply of carbohydrate-active enzymes and secondary metabolites.</title>
        <authorList>
            <person name="Sorensen T."/>
            <person name="Petersen C."/>
            <person name="Muurmann A.T."/>
            <person name="Christiansen J.V."/>
            <person name="Brundto M.L."/>
            <person name="Overgaard C.K."/>
            <person name="Boysen A.T."/>
            <person name="Wollenberg R.D."/>
            <person name="Larsen T.O."/>
            <person name="Sorensen J.L."/>
            <person name="Nielsen K.L."/>
            <person name="Sondergaard T.E."/>
        </authorList>
    </citation>
    <scope>NUCLEOTIDE SEQUENCE [LARGE SCALE GENOMIC DNA]</scope>
    <source>
        <strain evidence="4 5">AAU 773</strain>
    </source>
</reference>
<keyword evidence="1" id="KW-0677">Repeat</keyword>
<dbReference type="InterPro" id="IPR002110">
    <property type="entry name" value="Ankyrin_rpt"/>
</dbReference>